<evidence type="ECO:0000256" key="5">
    <source>
        <dbReference type="SAM" id="Coils"/>
    </source>
</evidence>
<feature type="domain" description="Methyl-accepting transducer" evidence="7">
    <location>
        <begin position="411"/>
        <end position="650"/>
    </location>
</feature>
<feature type="transmembrane region" description="Helical" evidence="6">
    <location>
        <begin position="20"/>
        <end position="42"/>
    </location>
</feature>
<dbReference type="SMART" id="SM00283">
    <property type="entry name" value="MA"/>
    <property type="match status" value="1"/>
</dbReference>
<dbReference type="Proteomes" id="UP000076503">
    <property type="component" value="Unassembled WGS sequence"/>
</dbReference>
<dbReference type="PATRIC" id="fig|1365251.3.peg.117"/>
<dbReference type="PANTHER" id="PTHR32089">
    <property type="entry name" value="METHYL-ACCEPTING CHEMOTAXIS PROTEIN MCPB"/>
    <property type="match status" value="1"/>
</dbReference>
<evidence type="ECO:0000256" key="6">
    <source>
        <dbReference type="SAM" id="Phobius"/>
    </source>
</evidence>
<dbReference type="Gene3D" id="1.10.287.950">
    <property type="entry name" value="Methyl-accepting chemotaxis protein"/>
    <property type="match status" value="1"/>
</dbReference>
<dbReference type="EMBL" id="AUXZ01000001">
    <property type="protein sequence ID" value="KZN56603.1"/>
    <property type="molecule type" value="Genomic_DNA"/>
</dbReference>
<evidence type="ECO:0008006" key="11">
    <source>
        <dbReference type="Google" id="ProtNLM"/>
    </source>
</evidence>
<keyword evidence="5" id="KW-0175">Coiled coil</keyword>
<dbReference type="PANTHER" id="PTHR32089:SF70">
    <property type="entry name" value="ENERGY TAXIS MODULATING METHYL ACCEPTING SENSORY TRANSDUCER"/>
    <property type="match status" value="1"/>
</dbReference>
<dbReference type="PROSITE" id="PS50111">
    <property type="entry name" value="CHEMOTAXIS_TRANSDUC_2"/>
    <property type="match status" value="1"/>
</dbReference>
<keyword evidence="2 4" id="KW-0807">Transducer</keyword>
<reference evidence="9 10" key="1">
    <citation type="submission" date="2013-07" db="EMBL/GenBank/DDBJ databases">
        <title>Comparative Genomic and Metabolomic Analysis of Twelve Strains of Pseudoalteromonas luteoviolacea.</title>
        <authorList>
            <person name="Vynne N.G."/>
            <person name="Mansson M."/>
            <person name="Gram L."/>
        </authorList>
    </citation>
    <scope>NUCLEOTIDE SEQUENCE [LARGE SCALE GENOMIC DNA]</scope>
    <source>
        <strain evidence="9 10">H33</strain>
    </source>
</reference>
<keyword evidence="6" id="KW-0812">Transmembrane</keyword>
<feature type="transmembrane region" description="Helical" evidence="6">
    <location>
        <begin position="335"/>
        <end position="357"/>
    </location>
</feature>
<proteinExistence type="inferred from homology"/>
<dbReference type="Pfam" id="PF00015">
    <property type="entry name" value="MCPsignal"/>
    <property type="match status" value="1"/>
</dbReference>
<dbReference type="AlphaFoldDB" id="A0A167GVQ7"/>
<dbReference type="PROSITE" id="PS50885">
    <property type="entry name" value="HAMP"/>
    <property type="match status" value="1"/>
</dbReference>
<organism evidence="9 10">
    <name type="scientific">Pseudoalteromonas luteoviolacea H33</name>
    <dbReference type="NCBI Taxonomy" id="1365251"/>
    <lineage>
        <taxon>Bacteria</taxon>
        <taxon>Pseudomonadati</taxon>
        <taxon>Pseudomonadota</taxon>
        <taxon>Gammaproteobacteria</taxon>
        <taxon>Alteromonadales</taxon>
        <taxon>Pseudoalteromonadaceae</taxon>
        <taxon>Pseudoalteromonas</taxon>
    </lineage>
</organism>
<protein>
    <recommendedName>
        <fullName evidence="11">Methyl-accepting chemotaxis protein</fullName>
    </recommendedName>
</protein>
<evidence type="ECO:0000313" key="10">
    <source>
        <dbReference type="Proteomes" id="UP000076503"/>
    </source>
</evidence>
<dbReference type="GO" id="GO:0006935">
    <property type="term" value="P:chemotaxis"/>
    <property type="evidence" value="ECO:0007669"/>
    <property type="project" value="UniProtKB-ARBA"/>
</dbReference>
<feature type="coiled-coil region" evidence="5">
    <location>
        <begin position="117"/>
        <end position="144"/>
    </location>
</feature>
<feature type="domain" description="HAMP" evidence="8">
    <location>
        <begin position="354"/>
        <end position="406"/>
    </location>
</feature>
<dbReference type="SUPFAM" id="SSF58104">
    <property type="entry name" value="Methyl-accepting chemotaxis protein (MCP) signaling domain"/>
    <property type="match status" value="1"/>
</dbReference>
<dbReference type="CDD" id="cd11386">
    <property type="entry name" value="MCP_signal"/>
    <property type="match status" value="1"/>
</dbReference>
<gene>
    <name evidence="9" type="ORF">N476_00580</name>
</gene>
<dbReference type="FunFam" id="1.10.287.950:FF:000001">
    <property type="entry name" value="Methyl-accepting chemotaxis sensory transducer"/>
    <property type="match status" value="1"/>
</dbReference>
<evidence type="ECO:0000259" key="7">
    <source>
        <dbReference type="PROSITE" id="PS50111"/>
    </source>
</evidence>
<keyword evidence="6" id="KW-1133">Transmembrane helix</keyword>
<name>A0A167GVQ7_9GAMM</name>
<evidence type="ECO:0000256" key="3">
    <source>
        <dbReference type="ARBA" id="ARBA00029447"/>
    </source>
</evidence>
<dbReference type="Gene3D" id="6.10.340.10">
    <property type="match status" value="1"/>
</dbReference>
<evidence type="ECO:0000256" key="4">
    <source>
        <dbReference type="PROSITE-ProRule" id="PRU00284"/>
    </source>
</evidence>
<evidence type="ECO:0000259" key="8">
    <source>
        <dbReference type="PROSITE" id="PS50885"/>
    </source>
</evidence>
<dbReference type="InterPro" id="IPR004089">
    <property type="entry name" value="MCPsignal_dom"/>
</dbReference>
<dbReference type="InterPro" id="IPR003660">
    <property type="entry name" value="HAMP_dom"/>
</dbReference>
<keyword evidence="6" id="KW-0472">Membrane</keyword>
<comment type="similarity">
    <text evidence="3">Belongs to the methyl-accepting chemotaxis (MCP) protein family.</text>
</comment>
<dbReference type="GO" id="GO:0016020">
    <property type="term" value="C:membrane"/>
    <property type="evidence" value="ECO:0007669"/>
    <property type="project" value="UniProtKB-SubCell"/>
</dbReference>
<accession>A0A167GVQ7</accession>
<dbReference type="GO" id="GO:0007165">
    <property type="term" value="P:signal transduction"/>
    <property type="evidence" value="ECO:0007669"/>
    <property type="project" value="UniProtKB-KW"/>
</dbReference>
<evidence type="ECO:0000256" key="1">
    <source>
        <dbReference type="ARBA" id="ARBA00004370"/>
    </source>
</evidence>
<evidence type="ECO:0000256" key="2">
    <source>
        <dbReference type="ARBA" id="ARBA00023224"/>
    </source>
</evidence>
<sequence>MCLVEAGSGMLRRLSIKQKIIMGFGAIGGLLIIACTLAYIALSHISDSNKQVREVTLPSQHAVEALKLQELRLAMQVAQTFNMQTHDEVTNASSQIQSTLVQRHELTNQLNSKLAHAPELKALLVKTEKNMSKLEQAVNNMLSLKLSLIETQNSHNLTFQRLISNRQKASDAMLSIELVENAPQVQLEEMIGTGFRIDDALFTLDNNIQQIMNLPKEKIESHKSDVSFIIKDIENNFVFLQRQSQGVDIGGVFSEFSAALEELNQLLINPGEAYDLLNERARLEAEVVMKYREAESYSQSVLNSLSKMRDKTKLSLTMSQQSTEELIKKAKTGSIIVVVTLVGLAIIIATSTSRAMLIPLLSVNKVLNYLAVGDFSLDIKKRSEDEFGNLVDNIKKVQTSLSDLLHDINLKISELNAFSEKSLTENNGLAGRSSSQMVRMDDATNLAQAVSKSAVQVSLSAKQSLDSLMQANEFGAQASNVVVDNQSHIQSLENKMNQAVEVMSSLSEHSANIGSILDTIVSIAEQTNLLALNAAIEAARAGEQGRGFAVVADEVRTLASRTQDSTEEINKMISSLQHDTKRAAEVINSGQADVSECVAQIKVLAMDIDQISNSLVEVNGLSKQVAEYAHLQEEDCQRIETVMLEAKEVASCNVSSTKGLAKDAESLTNLARFLAQLVARFKL</sequence>
<comment type="caution">
    <text evidence="9">The sequence shown here is derived from an EMBL/GenBank/DDBJ whole genome shotgun (WGS) entry which is preliminary data.</text>
</comment>
<dbReference type="RefSeq" id="WP_196760618.1">
    <property type="nucleotide sequence ID" value="NZ_AUXZ01000001.1"/>
</dbReference>
<comment type="subcellular location">
    <subcellularLocation>
        <location evidence="1">Membrane</location>
    </subcellularLocation>
</comment>
<evidence type="ECO:0000313" key="9">
    <source>
        <dbReference type="EMBL" id="KZN56603.1"/>
    </source>
</evidence>